<proteinExistence type="predicted"/>
<dbReference type="AlphaFoldDB" id="A0A6L5T6N4"/>
<gene>
    <name evidence="1" type="ORF">GKE07_05735</name>
</gene>
<comment type="caution">
    <text evidence="1">The sequence shown here is derived from an EMBL/GenBank/DDBJ whole genome shotgun (WGS) entry which is preliminary data.</text>
</comment>
<dbReference type="RefSeq" id="WP_154266734.1">
    <property type="nucleotide sequence ID" value="NZ_JADMQZ010000042.1"/>
</dbReference>
<dbReference type="Proteomes" id="UP000479563">
    <property type="component" value="Unassembled WGS sequence"/>
</dbReference>
<evidence type="ECO:0000313" key="2">
    <source>
        <dbReference type="Proteomes" id="UP000479563"/>
    </source>
</evidence>
<accession>A0A6L5T6N4</accession>
<reference evidence="1 2" key="1">
    <citation type="journal article" date="2019" name="Nat. Med.">
        <title>A library of human gut bacterial isolates paired with longitudinal multiomics data enables mechanistic microbiome research.</title>
        <authorList>
            <person name="Poyet M."/>
            <person name="Groussin M."/>
            <person name="Gibbons S.M."/>
            <person name="Avila-Pacheco J."/>
            <person name="Jiang X."/>
            <person name="Kearney S.M."/>
            <person name="Perrotta A.R."/>
            <person name="Berdy B."/>
            <person name="Zhao S."/>
            <person name="Lieberman T.D."/>
            <person name="Swanson P.K."/>
            <person name="Smith M."/>
            <person name="Roesemann S."/>
            <person name="Alexander J.E."/>
            <person name="Rich S.A."/>
            <person name="Livny J."/>
            <person name="Vlamakis H."/>
            <person name="Clish C."/>
            <person name="Bullock K."/>
            <person name="Deik A."/>
            <person name="Scott J."/>
            <person name="Pierce K.A."/>
            <person name="Xavier R.J."/>
            <person name="Alm E.J."/>
        </authorList>
    </citation>
    <scope>NUCLEOTIDE SEQUENCE [LARGE SCALE GENOMIC DNA]</scope>
    <source>
        <strain evidence="1 2">BIOML-A11</strain>
    </source>
</reference>
<organism evidence="1 2">
    <name type="scientific">Agathobacter rectalis</name>
    <dbReference type="NCBI Taxonomy" id="39491"/>
    <lineage>
        <taxon>Bacteria</taxon>
        <taxon>Bacillati</taxon>
        <taxon>Bacillota</taxon>
        <taxon>Clostridia</taxon>
        <taxon>Lachnospirales</taxon>
        <taxon>Lachnospiraceae</taxon>
        <taxon>Agathobacter</taxon>
    </lineage>
</organism>
<sequence length="123" mass="13913">MSRRKIDQAKLQYWAGMIHDCQHSGLKTKEWLANHGISKDTYYYWYKKVQTICVEAMEIPDTLSMPEFVSLPVPAEPANVPVESAIRSNAVVTMHIGKAKIDIPETTSTEFIKKLIGALAYVE</sequence>
<evidence type="ECO:0008006" key="3">
    <source>
        <dbReference type="Google" id="ProtNLM"/>
    </source>
</evidence>
<dbReference type="NCBIfam" id="NF047593">
    <property type="entry name" value="IS66_ISAeme5_TnpA"/>
    <property type="match status" value="1"/>
</dbReference>
<protein>
    <recommendedName>
        <fullName evidence="3">IS66 family insertion sequence element accessory protein TnpB</fullName>
    </recommendedName>
</protein>
<name>A0A6L5T6N4_9FIRM</name>
<evidence type="ECO:0000313" key="1">
    <source>
        <dbReference type="EMBL" id="MSC59716.1"/>
    </source>
</evidence>
<dbReference type="EMBL" id="WKQP01000006">
    <property type="protein sequence ID" value="MSC59716.1"/>
    <property type="molecule type" value="Genomic_DNA"/>
</dbReference>